<dbReference type="Pfam" id="PF17200">
    <property type="entry name" value="sCache_2"/>
    <property type="match status" value="1"/>
</dbReference>
<dbReference type="SMART" id="SM01049">
    <property type="entry name" value="Cache_2"/>
    <property type="match status" value="1"/>
</dbReference>
<comment type="subcellular location">
    <subcellularLocation>
        <location evidence="1">Cell inner membrane</location>
        <topology evidence="1">Multi-pass membrane protein</topology>
    </subcellularLocation>
</comment>
<dbReference type="InterPro" id="IPR033480">
    <property type="entry name" value="sCache_2"/>
</dbReference>
<evidence type="ECO:0000256" key="6">
    <source>
        <dbReference type="ARBA" id="ARBA00023136"/>
    </source>
</evidence>
<dbReference type="InterPro" id="IPR004089">
    <property type="entry name" value="MCPsignal_dom"/>
</dbReference>
<keyword evidence="6 10" id="KW-0472">Membrane</keyword>
<evidence type="ECO:0000256" key="4">
    <source>
        <dbReference type="ARBA" id="ARBA00022692"/>
    </source>
</evidence>
<accession>A0A1I4KGD1</accession>
<dbReference type="OrthoDB" id="8482111at2"/>
<dbReference type="SMART" id="SM00283">
    <property type="entry name" value="MA"/>
    <property type="match status" value="1"/>
</dbReference>
<evidence type="ECO:0000259" key="11">
    <source>
        <dbReference type="PROSITE" id="PS50111"/>
    </source>
</evidence>
<evidence type="ECO:0000256" key="2">
    <source>
        <dbReference type="ARBA" id="ARBA00022475"/>
    </source>
</evidence>
<keyword evidence="4 10" id="KW-0812">Transmembrane</keyword>
<keyword evidence="15" id="KW-1185">Reference proteome</keyword>
<evidence type="ECO:0000256" key="7">
    <source>
        <dbReference type="ARBA" id="ARBA00023224"/>
    </source>
</evidence>
<dbReference type="InterPro" id="IPR004090">
    <property type="entry name" value="Chemotax_Me-accpt_rcpt"/>
</dbReference>
<dbReference type="Gene3D" id="1.10.8.500">
    <property type="entry name" value="HAMP domain in histidine kinase"/>
    <property type="match status" value="1"/>
</dbReference>
<name>A0A1I4KGD1_9HYPH</name>
<evidence type="ECO:0000313" key="15">
    <source>
        <dbReference type="Proteomes" id="UP000199048"/>
    </source>
</evidence>
<protein>
    <submittedName>
        <fullName evidence="14">Methyl-accepting chemotaxis sensory transducer with Cache sensor</fullName>
    </submittedName>
</protein>
<dbReference type="Pfam" id="PF00015">
    <property type="entry name" value="MCPsignal"/>
    <property type="match status" value="1"/>
</dbReference>
<proteinExistence type="inferred from homology"/>
<evidence type="ECO:0000256" key="3">
    <source>
        <dbReference type="ARBA" id="ARBA00022519"/>
    </source>
</evidence>
<keyword evidence="7 9" id="KW-0807">Transducer</keyword>
<dbReference type="Gene3D" id="3.30.450.20">
    <property type="entry name" value="PAS domain"/>
    <property type="match status" value="1"/>
</dbReference>
<evidence type="ECO:0000256" key="5">
    <source>
        <dbReference type="ARBA" id="ARBA00022989"/>
    </source>
</evidence>
<feature type="domain" description="Methyl-accepting transducer" evidence="11">
    <location>
        <begin position="306"/>
        <end position="542"/>
    </location>
</feature>
<evidence type="ECO:0000259" key="12">
    <source>
        <dbReference type="PROSITE" id="PS50192"/>
    </source>
</evidence>
<comment type="similarity">
    <text evidence="8">Belongs to the methyl-accepting chemotaxis (MCP) protein family.</text>
</comment>
<evidence type="ECO:0000256" key="1">
    <source>
        <dbReference type="ARBA" id="ARBA00004429"/>
    </source>
</evidence>
<dbReference type="SUPFAM" id="SSF58104">
    <property type="entry name" value="Methyl-accepting chemotaxis protein (MCP) signaling domain"/>
    <property type="match status" value="1"/>
</dbReference>
<dbReference type="GO" id="GO:0007165">
    <property type="term" value="P:signal transduction"/>
    <property type="evidence" value="ECO:0007669"/>
    <property type="project" value="UniProtKB-KW"/>
</dbReference>
<sequence length="562" mass="59073">MKSSLLRLSLSRRIAIMALSPILLIGLIGAGGLYFYYQEMIAVRIQSLRSIVELVMSHAQTLEERVKSGAMTKEAALTELAESTMAMRYDGGSNYISIYTMDGVAVAVPDRSIVGKNRIDFEVNGLKTTRLVVDGVKASDTLVARYDFPRPGRDGVFPKIAFSARFKPWDIVITTGAYTDDITAAFRSVAITVLGLLVGIIGISVVGSVLVVRSITRPLGRLHRRMQTLAEGDIASPVSDTDRWDEVGRMASTVEVFRQALVAKGEMDVAAARDAEAKIERAQALDALTRQFEGNAGSLMQGLTSAATQMQSNAATMAQSAARTSARSAQVAEAAQETSASVQTVAAATEEMSTTIREISGQMARSSAMTAQAATEAQRTDAIVRDLAEGAEQIGTVASMIAAIASQTNLLALNATIEAARAGEAGRGFAVVASEVKELANQTAQATAEIATRVGAVQASTRQAVEAIQEIGRTVDEVNTLATSVAAAIEEQEATTGEIVRSVAQAADGTTMVTGNIAEVSTAAQESGAVAEQVLGAAAELSQKSGRLSAEITDFLDRVRAA</sequence>
<evidence type="ECO:0000256" key="10">
    <source>
        <dbReference type="SAM" id="Phobius"/>
    </source>
</evidence>
<dbReference type="PANTHER" id="PTHR32089">
    <property type="entry name" value="METHYL-ACCEPTING CHEMOTAXIS PROTEIN MCPB"/>
    <property type="match status" value="1"/>
</dbReference>
<dbReference type="InterPro" id="IPR000727">
    <property type="entry name" value="T_SNARE_dom"/>
</dbReference>
<dbReference type="AlphaFoldDB" id="A0A1I4KGD1"/>
<dbReference type="Proteomes" id="UP000199048">
    <property type="component" value="Unassembled WGS sequence"/>
</dbReference>
<evidence type="ECO:0000256" key="8">
    <source>
        <dbReference type="ARBA" id="ARBA00029447"/>
    </source>
</evidence>
<dbReference type="InterPro" id="IPR003660">
    <property type="entry name" value="HAMP_dom"/>
</dbReference>
<gene>
    <name evidence="14" type="ORF">SAMN05192568_1010114</name>
</gene>
<evidence type="ECO:0000259" key="13">
    <source>
        <dbReference type="PROSITE" id="PS50885"/>
    </source>
</evidence>
<reference evidence="15" key="1">
    <citation type="submission" date="2016-10" db="EMBL/GenBank/DDBJ databases">
        <authorList>
            <person name="Varghese N."/>
            <person name="Submissions S."/>
        </authorList>
    </citation>
    <scope>NUCLEOTIDE SEQUENCE [LARGE SCALE GENOMIC DNA]</scope>
    <source>
        <strain evidence="15">BL36</strain>
    </source>
</reference>
<dbReference type="PRINTS" id="PR00260">
    <property type="entry name" value="CHEMTRNSDUCR"/>
</dbReference>
<dbReference type="PROSITE" id="PS50192">
    <property type="entry name" value="T_SNARE"/>
    <property type="match status" value="1"/>
</dbReference>
<dbReference type="PANTHER" id="PTHR32089:SF112">
    <property type="entry name" value="LYSOZYME-LIKE PROTEIN-RELATED"/>
    <property type="match status" value="1"/>
</dbReference>
<dbReference type="GO" id="GO:0005886">
    <property type="term" value="C:plasma membrane"/>
    <property type="evidence" value="ECO:0007669"/>
    <property type="project" value="UniProtKB-SubCell"/>
</dbReference>
<keyword evidence="2" id="KW-1003">Cell membrane</keyword>
<dbReference type="STRING" id="582667.SAMN05192568_1010114"/>
<feature type="domain" description="T-SNARE coiled-coil homology" evidence="12">
    <location>
        <begin position="458"/>
        <end position="520"/>
    </location>
</feature>
<dbReference type="SMART" id="SM00304">
    <property type="entry name" value="HAMP"/>
    <property type="match status" value="1"/>
</dbReference>
<organism evidence="14 15">
    <name type="scientific">Methylobacterium pseudosasicola</name>
    <dbReference type="NCBI Taxonomy" id="582667"/>
    <lineage>
        <taxon>Bacteria</taxon>
        <taxon>Pseudomonadati</taxon>
        <taxon>Pseudomonadota</taxon>
        <taxon>Alphaproteobacteria</taxon>
        <taxon>Hyphomicrobiales</taxon>
        <taxon>Methylobacteriaceae</taxon>
        <taxon>Methylobacterium</taxon>
    </lineage>
</organism>
<dbReference type="Gene3D" id="1.10.287.950">
    <property type="entry name" value="Methyl-accepting chemotaxis protein"/>
    <property type="match status" value="1"/>
</dbReference>
<dbReference type="GO" id="GO:0004888">
    <property type="term" value="F:transmembrane signaling receptor activity"/>
    <property type="evidence" value="ECO:0007669"/>
    <property type="project" value="InterPro"/>
</dbReference>
<dbReference type="CDD" id="cd06225">
    <property type="entry name" value="HAMP"/>
    <property type="match status" value="1"/>
</dbReference>
<dbReference type="Pfam" id="PF00672">
    <property type="entry name" value="HAMP"/>
    <property type="match status" value="1"/>
</dbReference>
<dbReference type="GO" id="GO:0006935">
    <property type="term" value="P:chemotaxis"/>
    <property type="evidence" value="ECO:0007669"/>
    <property type="project" value="InterPro"/>
</dbReference>
<evidence type="ECO:0000313" key="14">
    <source>
        <dbReference type="EMBL" id="SFL77872.1"/>
    </source>
</evidence>
<feature type="domain" description="HAMP" evidence="13">
    <location>
        <begin position="213"/>
        <end position="266"/>
    </location>
</feature>
<keyword evidence="3" id="KW-0997">Cell inner membrane</keyword>
<keyword evidence="5 10" id="KW-1133">Transmembrane helix</keyword>
<dbReference type="PROSITE" id="PS50111">
    <property type="entry name" value="CHEMOTAXIS_TRANSDUC_2"/>
    <property type="match status" value="1"/>
</dbReference>
<feature type="transmembrane region" description="Helical" evidence="10">
    <location>
        <begin position="189"/>
        <end position="216"/>
    </location>
</feature>
<feature type="transmembrane region" description="Helical" evidence="10">
    <location>
        <begin position="14"/>
        <end position="37"/>
    </location>
</feature>
<dbReference type="EMBL" id="FOTK01000010">
    <property type="protein sequence ID" value="SFL77872.1"/>
    <property type="molecule type" value="Genomic_DNA"/>
</dbReference>
<dbReference type="PROSITE" id="PS50885">
    <property type="entry name" value="HAMP"/>
    <property type="match status" value="1"/>
</dbReference>
<evidence type="ECO:0000256" key="9">
    <source>
        <dbReference type="PROSITE-ProRule" id="PRU00284"/>
    </source>
</evidence>